<protein>
    <submittedName>
        <fullName evidence="1">Uncharacterized protein</fullName>
    </submittedName>
</protein>
<name>S0DL29_9VIRU</name>
<accession>S0DL29</accession>
<organism evidence="1">
    <name type="scientific">Cotesia sesamiae Kitale bracovirus</name>
    <dbReference type="NCBI Taxonomy" id="452648"/>
    <lineage>
        <taxon>Viruses</taxon>
        <taxon>Viruses incertae sedis</taxon>
        <taxon>Polydnaviriformidae</taxon>
        <taxon>Bracoviriform</taxon>
        <taxon>Cotesia sesamiae bracovirus</taxon>
    </lineage>
</organism>
<reference evidence="1" key="1">
    <citation type="journal article" date="2013" name="PLoS ONE">
        <title>Adaptive selection on bracovirus genomes drives the specialization of cotesia parasitoid wasps.</title>
        <authorList>
            <person name="Jancek S."/>
            <person name="Bezier A."/>
            <person name="Gayral P."/>
            <person name="Paillusson C."/>
            <person name="Kaiser L."/>
            <person name="Dupas S."/>
            <person name="Le Ru B.P."/>
            <person name="Barbe V."/>
            <person name="Periquet G."/>
            <person name="Drezen J.-M."/>
            <person name="Herniou E.A."/>
        </authorList>
    </citation>
    <scope>NUCLEOTIDE SEQUENCE</scope>
    <source>
        <strain evidence="1">Kitale</strain>
    </source>
</reference>
<gene>
    <name evidence="1" type="primary">bv5</name>
    <name evidence="1" type="ORF">CSKBV_33.1</name>
</gene>
<proteinExistence type="predicted"/>
<dbReference type="EMBL" id="HF562928">
    <property type="protein sequence ID" value="CCQ19256.1"/>
    <property type="molecule type" value="Genomic_DNA"/>
</dbReference>
<sequence>MVLGKASLFLFFIIGTSMLPHGSSSRQVYSPYSPDLINQGLQLLAKRFEDQAPQSQEQISYASITNQFANDFDNKHIGGNVSLGSNTVQKHNYFTGSYQSSRPNVVRTYGSQTNQGFNSYNFAHVGGEMSVGSNTFQENNKF</sequence>
<evidence type="ECO:0000313" key="1">
    <source>
        <dbReference type="EMBL" id="CCQ19256.1"/>
    </source>
</evidence>